<evidence type="ECO:0008006" key="3">
    <source>
        <dbReference type="Google" id="ProtNLM"/>
    </source>
</evidence>
<evidence type="ECO:0000313" key="1">
    <source>
        <dbReference type="EMBL" id="MRW94286.1"/>
    </source>
</evidence>
<protein>
    <recommendedName>
        <fullName evidence="3">WG repeat-containing protein</fullName>
    </recommendedName>
</protein>
<organism evidence="1 2">
    <name type="scientific">Duganella guangzhouensis</name>
    <dbReference type="NCBI Taxonomy" id="2666084"/>
    <lineage>
        <taxon>Bacteria</taxon>
        <taxon>Pseudomonadati</taxon>
        <taxon>Pseudomonadota</taxon>
        <taxon>Betaproteobacteria</taxon>
        <taxon>Burkholderiales</taxon>
        <taxon>Oxalobacteraceae</taxon>
        <taxon>Telluria group</taxon>
        <taxon>Duganella</taxon>
    </lineage>
</organism>
<reference evidence="1 2" key="1">
    <citation type="submission" date="2019-11" db="EMBL/GenBank/DDBJ databases">
        <title>Novel species isolated from a subtropical stream in China.</title>
        <authorList>
            <person name="Lu H."/>
        </authorList>
    </citation>
    <scope>NUCLEOTIDE SEQUENCE [LARGE SCALE GENOMIC DNA]</scope>
    <source>
        <strain evidence="1 2">FT80W</strain>
    </source>
</reference>
<accession>A0A6I2LBZ6</accession>
<dbReference type="Proteomes" id="UP000433309">
    <property type="component" value="Unassembled WGS sequence"/>
</dbReference>
<dbReference type="EMBL" id="WKJK01000024">
    <property type="protein sequence ID" value="MRW94286.1"/>
    <property type="molecule type" value="Genomic_DNA"/>
</dbReference>
<dbReference type="RefSeq" id="WP_154383155.1">
    <property type="nucleotide sequence ID" value="NZ_WKJK01000024.1"/>
</dbReference>
<proteinExistence type="predicted"/>
<sequence length="315" mass="34183">MHQTKKPLKLATVVVASLSIILLQGCNREIDARQAHVERGLIYKKDASDPFNGTLTNVGVTDVGKRYAAQYGAWAGSCMVPVSDGQFDGTAVCKDANGKKIGEFTYSKGQIDGALKMWASDTGNLMMAATIHGGMPDGVEERYNPKTGKIISRINYSAGQKVGEEKLWDITGETLLTDLVWENGRKTGVSRSGAYEEHYVAGIYDGTWKTCNLSDAVTGEKRRAYFAKAQVYPAMAQQLGGTYFYAAMVDDPADVICKEKVYKNGVEQVAAPAPSNPDSENACFDAKVAAFRKANGEDAPIMNDVMQEWEAGCKK</sequence>
<gene>
    <name evidence="1" type="ORF">GJ699_30355</name>
</gene>
<dbReference type="Gene3D" id="3.90.930.1">
    <property type="match status" value="1"/>
</dbReference>
<dbReference type="SUPFAM" id="SSF82185">
    <property type="entry name" value="Histone H3 K4-specific methyltransferase SET7/9 N-terminal domain"/>
    <property type="match status" value="1"/>
</dbReference>
<name>A0A6I2LBZ6_9BURK</name>
<evidence type="ECO:0000313" key="2">
    <source>
        <dbReference type="Proteomes" id="UP000433309"/>
    </source>
</evidence>
<dbReference type="AlphaFoldDB" id="A0A6I2LBZ6"/>
<comment type="caution">
    <text evidence="1">The sequence shown here is derived from an EMBL/GenBank/DDBJ whole genome shotgun (WGS) entry which is preliminary data.</text>
</comment>
<keyword evidence="2" id="KW-1185">Reference proteome</keyword>
<dbReference type="PROSITE" id="PS51257">
    <property type="entry name" value="PROKAR_LIPOPROTEIN"/>
    <property type="match status" value="1"/>
</dbReference>